<dbReference type="GeneID" id="97306223"/>
<dbReference type="SUPFAM" id="SSF69304">
    <property type="entry name" value="Tricorn protease N-terminal domain"/>
    <property type="match status" value="1"/>
</dbReference>
<sequence length="1384" mass="153285">MFEAARVGDEIQHTSALAGFLIGAILGAALIFAVAMLTISCPFLVGFIAGFLASMIAEQIVNIATQLGSLFASTTGSITEGSANVFVNGRPAVPAKISAAACDHDTPHELAACGSSTVFINQHVAARKGDDIQCGATIEKGSKNVFFGSDKACEIAVASEIPAWAVNLKNALFLVAGVAGGLAGALKNGMKATCPCVLKFLAGQVAGIYVGSKISEGVSGLFGHPVHVPTGQKVLVNELDFELPGLLPFFGSRSYSSAIDTCGMLGRGWQHNWDIHLKRSSRGLEYVGFQGREVGFDDIPAGQYQYNSFEQLYLSHALDGRYVLNGLDEIFYGFSVHPLNGRHVLERIEDKFGHFIELRRDSGGALVEVRNDADVVLELHHADGRLIGVDRIDGTRRSLVRYGYDENGQLIRVRDRTDTLVRQFAYAAGLMIRHANALGFTCSYRYAQYGDEWRVVEHATDSGDRYTFAYDIESRRASVSSEALGTQHWEYDADSLVTHWTDYLGARYQFEYDGHQQLVRIESPGERSQRLDYDALGRITKTVDATGRVWQSTYHLKTLRLSSNTLPDGSVWKWNHTEQGLPIERIDPLGQVARFEHDGRGLLTCYTDERGGTNSFIYDDRYGLLLSRIDCSGSTTRYAWNDESELVRQTDALGQVTQLLRNATGAVGTVVHADGTRETFEYNALGQISRHSNALGYVSRWDYTPRGQAERYTDRLGRTLAYRYDAHGQLVRLTNANGASYDFSYDAAGRLTAEVRLNGVRCELRYNPNGEVIAQTMTGRHGESETIGLERDAAGRLIGKHGRCATTRYVHDPLDRVTAVHRQPCAVGMALGIEACEVSFEYDALGRLLAETVDGQRSESHHDALGNVIERRLPLGQRISMLHYGSGHVHQISLDGEALIDIERDALHREVQRTQGPRVCRTTYDPRGRTASRLSERSGREEMADNDPLGSAYQYDLAGNLHQVIRQGSGTRSRGTVHYTYDVMGRMTGFHDGNGLNESCLYDAADNLIDATRDSAASRIMDDLLSRFRQTGYSYDGFGQLKRRVQDGLVQDFVHDDEGRMVRASGQGRHGWHSTAYRYDAIGRRTGKVTRRTAADGAALVEETRFVWEGMRMVQVLRDETVRTYVYSPDSPYRPMARVDQPVVSVDGQCRAGGRRVVWHHHAHDNGQVYDVTGANGEVVWEPGFTGFGEYRGTEWLDDRPFDEALRFAGQYADEETGLHYNTFRYYDPATGRFVSQDPIGLAGGFNLYAYAPNPVLWVDPWGLSCESETSASASKFPSRNAALRAAKRDAGIPMRQQPDRVDLVNLTDRSGKNILGENHQPIKTREYTFTREDGSQIVIQDHWPGHSYGPAGTPGNQGPHVNVRPIEDTRNGTVPGTLEHYPF</sequence>
<evidence type="ECO:0000259" key="4">
    <source>
        <dbReference type="Pfam" id="PF15657"/>
    </source>
</evidence>
<feature type="domain" description="Double-stranded DNA deaminase toxin A prePAAR motif" evidence="7">
    <location>
        <begin position="1"/>
        <end position="57"/>
    </location>
</feature>
<dbReference type="Pfam" id="PF05488">
    <property type="entry name" value="PAAR_motif"/>
    <property type="match status" value="1"/>
</dbReference>
<name>A0A4Y8N694_9BURK</name>
<dbReference type="InterPro" id="IPR045351">
    <property type="entry name" value="DUF6531"/>
</dbReference>
<dbReference type="Pfam" id="PF05593">
    <property type="entry name" value="RHS_repeat"/>
    <property type="match status" value="2"/>
</dbReference>
<dbReference type="InterPro" id="IPR028048">
    <property type="entry name" value="Tox-HNH-EHHH"/>
</dbReference>
<dbReference type="Proteomes" id="UP000297385">
    <property type="component" value="Unassembled WGS sequence"/>
</dbReference>
<dbReference type="RefSeq" id="WP_134456925.1">
    <property type="nucleotide sequence ID" value="NZ_JBHSSZ010000019.1"/>
</dbReference>
<dbReference type="Pfam" id="PF20148">
    <property type="entry name" value="DUF6531"/>
    <property type="match status" value="1"/>
</dbReference>
<dbReference type="InterPro" id="IPR050708">
    <property type="entry name" value="T6SS_VgrG/RHS"/>
</dbReference>
<protein>
    <submittedName>
        <fullName evidence="8">Uncharacterized protein</fullName>
    </submittedName>
</protein>
<dbReference type="CDD" id="cd14742">
    <property type="entry name" value="PAAR_RHS"/>
    <property type="match status" value="1"/>
</dbReference>
<comment type="caution">
    <text evidence="8">The sequence shown here is derived from an EMBL/GenBank/DDBJ whole genome shotgun (WGS) entry which is preliminary data.</text>
</comment>
<feature type="domain" description="HNH/Endo VII superfamily nuclease toxins" evidence="4">
    <location>
        <begin position="1314"/>
        <end position="1384"/>
    </location>
</feature>
<keyword evidence="3" id="KW-0812">Transmembrane</keyword>
<evidence type="ECO:0000256" key="1">
    <source>
        <dbReference type="ARBA" id="ARBA00022737"/>
    </source>
</evidence>
<dbReference type="InterPro" id="IPR056823">
    <property type="entry name" value="TEN-like_YD-shell"/>
</dbReference>
<evidence type="ECO:0000256" key="2">
    <source>
        <dbReference type="SAM" id="MobiDB-lite"/>
    </source>
</evidence>
<feature type="domain" description="DUF6531" evidence="5">
    <location>
        <begin position="223"/>
        <end position="296"/>
    </location>
</feature>
<dbReference type="InterPro" id="IPR031325">
    <property type="entry name" value="RHS_repeat"/>
</dbReference>
<dbReference type="Pfam" id="PF25799">
    <property type="entry name" value="prePAAR_I"/>
    <property type="match status" value="1"/>
</dbReference>
<evidence type="ECO:0000256" key="3">
    <source>
        <dbReference type="SAM" id="Phobius"/>
    </source>
</evidence>
<dbReference type="Gene3D" id="2.60.200.60">
    <property type="match status" value="1"/>
</dbReference>
<dbReference type="EMBL" id="SNVI01000001">
    <property type="protein sequence ID" value="TFE45171.1"/>
    <property type="molecule type" value="Genomic_DNA"/>
</dbReference>
<gene>
    <name evidence="8" type="ORF">E2553_09190</name>
</gene>
<organism evidence="8 9">
    <name type="scientific">Paraburkholderia dipogonis</name>
    <dbReference type="NCBI Taxonomy" id="1211383"/>
    <lineage>
        <taxon>Bacteria</taxon>
        <taxon>Pseudomonadati</taxon>
        <taxon>Pseudomonadota</taxon>
        <taxon>Betaproteobacteria</taxon>
        <taxon>Burkholderiales</taxon>
        <taxon>Burkholderiaceae</taxon>
        <taxon>Paraburkholderia</taxon>
    </lineage>
</organism>
<feature type="domain" description="Teneurin-like YD-shell" evidence="6">
    <location>
        <begin position="953"/>
        <end position="1088"/>
    </location>
</feature>
<dbReference type="InterPro" id="IPR057925">
    <property type="entry name" value="prePAAR_DddA"/>
</dbReference>
<dbReference type="InterPro" id="IPR008727">
    <property type="entry name" value="PAAR_motif"/>
</dbReference>
<dbReference type="PANTHER" id="PTHR32305:SF15">
    <property type="entry name" value="PROTEIN RHSA-RELATED"/>
    <property type="match status" value="1"/>
</dbReference>
<dbReference type="InterPro" id="IPR006530">
    <property type="entry name" value="YD"/>
</dbReference>
<feature type="region of interest" description="Disordered" evidence="2">
    <location>
        <begin position="919"/>
        <end position="948"/>
    </location>
</feature>
<evidence type="ECO:0000259" key="5">
    <source>
        <dbReference type="Pfam" id="PF20148"/>
    </source>
</evidence>
<dbReference type="NCBIfam" id="TIGR03696">
    <property type="entry name" value="Rhs_assc_core"/>
    <property type="match status" value="1"/>
</dbReference>
<dbReference type="Gene3D" id="2.180.10.10">
    <property type="entry name" value="RHS repeat-associated core"/>
    <property type="match status" value="2"/>
</dbReference>
<feature type="compositionally biased region" description="Basic and acidic residues" evidence="2">
    <location>
        <begin position="924"/>
        <end position="943"/>
    </location>
</feature>
<keyword evidence="3" id="KW-0472">Membrane</keyword>
<reference evidence="8 9" key="1">
    <citation type="submission" date="2019-03" db="EMBL/GenBank/DDBJ databases">
        <title>Complete Genome Sequence of Paraburkholderia dipogonis ICMP 19430T, a Nitrogen-fixing Symbiont of the South African Invasive Legume Dipogon lignosus in New Zealand.</title>
        <authorList>
            <person name="De Meyer S.E."/>
        </authorList>
    </citation>
    <scope>NUCLEOTIDE SEQUENCE [LARGE SCALE GENOMIC DNA]</scope>
    <source>
        <strain evidence="8 9">ICMP 19430</strain>
    </source>
</reference>
<evidence type="ECO:0000259" key="6">
    <source>
        <dbReference type="Pfam" id="PF25023"/>
    </source>
</evidence>
<proteinExistence type="predicted"/>
<evidence type="ECO:0000313" key="9">
    <source>
        <dbReference type="Proteomes" id="UP000297385"/>
    </source>
</evidence>
<keyword evidence="3" id="KW-1133">Transmembrane helix</keyword>
<keyword evidence="1" id="KW-0677">Repeat</keyword>
<dbReference type="PANTHER" id="PTHR32305">
    <property type="match status" value="1"/>
</dbReference>
<accession>A0A4Y8N694</accession>
<dbReference type="Gene3D" id="3.90.930.1">
    <property type="match status" value="1"/>
</dbReference>
<evidence type="ECO:0000313" key="8">
    <source>
        <dbReference type="EMBL" id="TFE45171.1"/>
    </source>
</evidence>
<dbReference type="NCBIfam" id="TIGR01643">
    <property type="entry name" value="YD_repeat_2x"/>
    <property type="match status" value="7"/>
</dbReference>
<dbReference type="InterPro" id="IPR022385">
    <property type="entry name" value="Rhs_assc_core"/>
</dbReference>
<dbReference type="Pfam" id="PF15657">
    <property type="entry name" value="Tox-HNH-EHHH"/>
    <property type="match status" value="1"/>
</dbReference>
<evidence type="ECO:0000259" key="7">
    <source>
        <dbReference type="Pfam" id="PF25799"/>
    </source>
</evidence>
<feature type="transmembrane region" description="Helical" evidence="3">
    <location>
        <begin position="20"/>
        <end position="53"/>
    </location>
</feature>
<dbReference type="PRINTS" id="PR00394">
    <property type="entry name" value="RHSPROTEIN"/>
</dbReference>
<dbReference type="Pfam" id="PF25023">
    <property type="entry name" value="TEN_YD-shell"/>
    <property type="match status" value="1"/>
</dbReference>